<proteinExistence type="predicted"/>
<dbReference type="Gene3D" id="1.10.510.10">
    <property type="entry name" value="Transferase(Phosphotransferase) domain 1"/>
    <property type="match status" value="1"/>
</dbReference>
<dbReference type="Proteomes" id="UP000308705">
    <property type="component" value="Unassembled WGS sequence"/>
</dbReference>
<dbReference type="InterPro" id="IPR000719">
    <property type="entry name" value="Prot_kinase_dom"/>
</dbReference>
<dbReference type="GO" id="GO:0004674">
    <property type="term" value="F:protein serine/threonine kinase activity"/>
    <property type="evidence" value="ECO:0007669"/>
    <property type="project" value="UniProtKB-KW"/>
</dbReference>
<evidence type="ECO:0000259" key="9">
    <source>
        <dbReference type="PROSITE" id="PS50011"/>
    </source>
</evidence>
<dbReference type="SMART" id="SM00220">
    <property type="entry name" value="S_TKc"/>
    <property type="match status" value="1"/>
</dbReference>
<evidence type="ECO:0000256" key="2">
    <source>
        <dbReference type="ARBA" id="ARBA00022527"/>
    </source>
</evidence>
<evidence type="ECO:0000256" key="4">
    <source>
        <dbReference type="ARBA" id="ARBA00022741"/>
    </source>
</evidence>
<evidence type="ECO:0000256" key="8">
    <source>
        <dbReference type="SAM" id="Phobius"/>
    </source>
</evidence>
<dbReference type="EC" id="2.7.11.1" evidence="1"/>
<dbReference type="Pfam" id="PF00069">
    <property type="entry name" value="Pkinase"/>
    <property type="match status" value="1"/>
</dbReference>
<dbReference type="GO" id="GO:0005524">
    <property type="term" value="F:ATP binding"/>
    <property type="evidence" value="ECO:0007669"/>
    <property type="project" value="UniProtKB-UniRule"/>
</dbReference>
<comment type="caution">
    <text evidence="10">The sequence shown here is derived from an EMBL/GenBank/DDBJ whole genome shotgun (WGS) entry which is preliminary data.</text>
</comment>
<dbReference type="InterPro" id="IPR017441">
    <property type="entry name" value="Protein_kinase_ATP_BS"/>
</dbReference>
<dbReference type="InterPro" id="IPR011009">
    <property type="entry name" value="Kinase-like_dom_sf"/>
</dbReference>
<dbReference type="SUPFAM" id="SSF56112">
    <property type="entry name" value="Protein kinase-like (PK-like)"/>
    <property type="match status" value="1"/>
</dbReference>
<keyword evidence="6 7" id="KW-0067">ATP-binding</keyword>
<keyword evidence="2 10" id="KW-0723">Serine/threonine-protein kinase</keyword>
<dbReference type="PANTHER" id="PTHR43289">
    <property type="entry name" value="MITOGEN-ACTIVATED PROTEIN KINASE KINASE KINASE 20-RELATED"/>
    <property type="match status" value="1"/>
</dbReference>
<name>A0A4U3MI32_9ACTN</name>
<dbReference type="PROSITE" id="PS00108">
    <property type="entry name" value="PROTEIN_KINASE_ST"/>
    <property type="match status" value="1"/>
</dbReference>
<feature type="domain" description="Protein kinase" evidence="9">
    <location>
        <begin position="13"/>
        <end position="270"/>
    </location>
</feature>
<evidence type="ECO:0000256" key="5">
    <source>
        <dbReference type="ARBA" id="ARBA00022777"/>
    </source>
</evidence>
<keyword evidence="8" id="KW-0472">Membrane</keyword>
<keyword evidence="5 10" id="KW-0418">Kinase</keyword>
<keyword evidence="8" id="KW-0812">Transmembrane</keyword>
<dbReference type="RefSeq" id="WP_137247840.1">
    <property type="nucleotide sequence ID" value="NZ_SZQA01000013.1"/>
</dbReference>
<feature type="transmembrane region" description="Helical" evidence="8">
    <location>
        <begin position="287"/>
        <end position="309"/>
    </location>
</feature>
<feature type="binding site" evidence="7">
    <location>
        <position position="42"/>
    </location>
    <ligand>
        <name>ATP</name>
        <dbReference type="ChEBI" id="CHEBI:30616"/>
    </ligand>
</feature>
<organism evidence="10 11">
    <name type="scientific">Herbidospora galbida</name>
    <dbReference type="NCBI Taxonomy" id="2575442"/>
    <lineage>
        <taxon>Bacteria</taxon>
        <taxon>Bacillati</taxon>
        <taxon>Actinomycetota</taxon>
        <taxon>Actinomycetes</taxon>
        <taxon>Streptosporangiales</taxon>
        <taxon>Streptosporangiaceae</taxon>
        <taxon>Herbidospora</taxon>
    </lineage>
</organism>
<reference evidence="10 11" key="1">
    <citation type="submission" date="2019-04" db="EMBL/GenBank/DDBJ databases">
        <title>Herbidospora sp. NEAU-GS14.nov., a novel actinomycete isolated from soil.</title>
        <authorList>
            <person name="Han L."/>
        </authorList>
    </citation>
    <scope>NUCLEOTIDE SEQUENCE [LARGE SCALE GENOMIC DNA]</scope>
    <source>
        <strain evidence="10 11">NEAU-GS14</strain>
    </source>
</reference>
<protein>
    <recommendedName>
        <fullName evidence="1">non-specific serine/threonine protein kinase</fullName>
        <ecNumber evidence="1">2.7.11.1</ecNumber>
    </recommendedName>
</protein>
<dbReference type="PANTHER" id="PTHR43289:SF6">
    <property type="entry name" value="SERINE_THREONINE-PROTEIN KINASE NEKL-3"/>
    <property type="match status" value="1"/>
</dbReference>
<gene>
    <name evidence="10" type="ORF">FDA94_15950</name>
</gene>
<keyword evidence="4 7" id="KW-0547">Nucleotide-binding</keyword>
<evidence type="ECO:0000313" key="10">
    <source>
        <dbReference type="EMBL" id="TKK88044.1"/>
    </source>
</evidence>
<dbReference type="PROSITE" id="PS50011">
    <property type="entry name" value="PROTEIN_KINASE_DOM"/>
    <property type="match status" value="1"/>
</dbReference>
<evidence type="ECO:0000313" key="11">
    <source>
        <dbReference type="Proteomes" id="UP000308705"/>
    </source>
</evidence>
<keyword evidence="3" id="KW-0808">Transferase</keyword>
<sequence>MAESIGERLASRYLLLRPLGSGGMGTVWLARDEMLDREVAVKELRVPDGMGERERAELVTRVMREAEVTARLRHPAVVSVHDVLVEDGRPWIVMERLNGRPLSAEISAHGGLQPGAVAEIGARMVDALSAAHAHGVQHRDVKPGNVFLTVDGRVVLTDFGIARQADTTNLTGDGMLIGSPGFIAPERLEGDPGGPAADLWSLGATLYTALEGVPPYKGSHVQVIQATLTAPVPAPRVGGPLGTLITWLMARDPADRPDAATAGRLFQEIVRGGNPDIAPVRRKKNGLWVAVAAGAAAVVAAAVVVVAPWESGGAAAPVTQRPPAPVFAQEVDLCRVIPAGQVKALLGQDARPTEIEGGCQWTVEGTGLRLEPATDSDTPDWWDLDPEAARSLYGGIKRRIANMPRDSSLVWYEIGTKRRIPTVTSAIRPLTGVGEEAFTWDVTSAEGRIIGVDVYFRVGDFVGRVEYADLGDRTADQIRSGAETAARVAADTLWGHA</sequence>
<evidence type="ECO:0000256" key="1">
    <source>
        <dbReference type="ARBA" id="ARBA00012513"/>
    </source>
</evidence>
<dbReference type="AlphaFoldDB" id="A0A4U3MI32"/>
<evidence type="ECO:0000256" key="7">
    <source>
        <dbReference type="PROSITE-ProRule" id="PRU10141"/>
    </source>
</evidence>
<evidence type="ECO:0000256" key="6">
    <source>
        <dbReference type="ARBA" id="ARBA00022840"/>
    </source>
</evidence>
<evidence type="ECO:0000256" key="3">
    <source>
        <dbReference type="ARBA" id="ARBA00022679"/>
    </source>
</evidence>
<accession>A0A4U3MI32</accession>
<dbReference type="OrthoDB" id="3679634at2"/>
<keyword evidence="8" id="KW-1133">Transmembrane helix</keyword>
<keyword evidence="11" id="KW-1185">Reference proteome</keyword>
<dbReference type="EMBL" id="SZQA01000013">
    <property type="protein sequence ID" value="TKK88044.1"/>
    <property type="molecule type" value="Genomic_DNA"/>
</dbReference>
<dbReference type="Gene3D" id="3.30.200.20">
    <property type="entry name" value="Phosphorylase Kinase, domain 1"/>
    <property type="match status" value="1"/>
</dbReference>
<dbReference type="PROSITE" id="PS00107">
    <property type="entry name" value="PROTEIN_KINASE_ATP"/>
    <property type="match status" value="1"/>
</dbReference>
<dbReference type="CDD" id="cd14014">
    <property type="entry name" value="STKc_PknB_like"/>
    <property type="match status" value="1"/>
</dbReference>
<dbReference type="InterPro" id="IPR008271">
    <property type="entry name" value="Ser/Thr_kinase_AS"/>
</dbReference>